<comment type="cofactor">
    <cofactor evidence="1">
        <name>heme b</name>
        <dbReference type="ChEBI" id="CHEBI:60344"/>
    </cofactor>
</comment>
<keyword evidence="10 12" id="KW-0472">Membrane</keyword>
<keyword evidence="4" id="KW-0349">Heme</keyword>
<dbReference type="Gene3D" id="1.20.120.1770">
    <property type="match status" value="1"/>
</dbReference>
<dbReference type="GO" id="GO:0140575">
    <property type="term" value="F:transmembrane monodehydroascorbate reductase activity"/>
    <property type="evidence" value="ECO:0007669"/>
    <property type="project" value="InterPro"/>
</dbReference>
<feature type="transmembrane region" description="Helical" evidence="12">
    <location>
        <begin position="177"/>
        <end position="198"/>
    </location>
</feature>
<dbReference type="PANTHER" id="PTHR15422">
    <property type="entry name" value="OS05G0565100 PROTEIN"/>
    <property type="match status" value="1"/>
</dbReference>
<keyword evidence="7" id="KW-0249">Electron transport</keyword>
<dbReference type="GO" id="GO:0046872">
    <property type="term" value="F:metal ion binding"/>
    <property type="evidence" value="ECO:0007669"/>
    <property type="project" value="UniProtKB-KW"/>
</dbReference>
<dbReference type="GO" id="GO:0016020">
    <property type="term" value="C:membrane"/>
    <property type="evidence" value="ECO:0007669"/>
    <property type="project" value="UniProtKB-SubCell"/>
</dbReference>
<evidence type="ECO:0000313" key="14">
    <source>
        <dbReference type="EMBL" id="CEK79147.1"/>
    </source>
</evidence>
<evidence type="ECO:0000256" key="12">
    <source>
        <dbReference type="SAM" id="Phobius"/>
    </source>
</evidence>
<evidence type="ECO:0000256" key="2">
    <source>
        <dbReference type="ARBA" id="ARBA00004141"/>
    </source>
</evidence>
<dbReference type="EC" id="7.2.1.3" evidence="11"/>
<keyword evidence="9" id="KW-0408">Iron</keyword>
<name>A0A0B7AET6_9EUPU</name>
<dbReference type="PROSITE" id="PS50939">
    <property type="entry name" value="CYTOCHROME_B561"/>
    <property type="match status" value="1"/>
</dbReference>
<accession>A0A0B7AET6</accession>
<dbReference type="PANTHER" id="PTHR15422:SF45">
    <property type="entry name" value="CYTOCHROME B561 DOMAIN-CONTAINING PROTEIN"/>
    <property type="match status" value="1"/>
</dbReference>
<feature type="transmembrane region" description="Helical" evidence="12">
    <location>
        <begin position="210"/>
        <end position="235"/>
    </location>
</feature>
<evidence type="ECO:0000256" key="6">
    <source>
        <dbReference type="ARBA" id="ARBA00022723"/>
    </source>
</evidence>
<evidence type="ECO:0000259" key="13">
    <source>
        <dbReference type="PROSITE" id="PS50939"/>
    </source>
</evidence>
<evidence type="ECO:0000256" key="11">
    <source>
        <dbReference type="ARBA" id="ARBA00024225"/>
    </source>
</evidence>
<dbReference type="GO" id="GO:0140571">
    <property type="term" value="F:transmembrane ascorbate ferrireductase activity"/>
    <property type="evidence" value="ECO:0007669"/>
    <property type="project" value="UniProtKB-EC"/>
</dbReference>
<keyword evidence="8 12" id="KW-1133">Transmembrane helix</keyword>
<proteinExistence type="predicted"/>
<feature type="transmembrane region" description="Helical" evidence="12">
    <location>
        <begin position="104"/>
        <end position="123"/>
    </location>
</feature>
<dbReference type="EMBL" id="HACG01032282">
    <property type="protein sequence ID" value="CEK79147.1"/>
    <property type="molecule type" value="Transcribed_RNA"/>
</dbReference>
<keyword evidence="6" id="KW-0479">Metal-binding</keyword>
<feature type="transmembrane region" description="Helical" evidence="12">
    <location>
        <begin position="62"/>
        <end position="84"/>
    </location>
</feature>
<protein>
    <recommendedName>
        <fullName evidence="11">ascorbate ferrireductase (transmembrane)</fullName>
        <ecNumber evidence="11">7.2.1.3</ecNumber>
    </recommendedName>
</protein>
<dbReference type="InterPro" id="IPR045150">
    <property type="entry name" value="CYB561D1/2"/>
</dbReference>
<sequence length="244" mass="26078">GLWTEGLHILLLSGSGLKTVPVKDTKAALPLSSLVCRMVAHISAVIFPLIIIISVVPGSSLFSWHPTLMAVGASLLMVEGIVIFSKSSSLFPNMSRPTKASIHYLLMGGGVSCMIAGLVAIYLNKEQAGKPHFKSWHGLLGVITVGYACAQSSGGALAKYHKYVGPIIKIRLADLKLYHATSGLLAYLLVTVTLLLSLQTSWALTSIHWALWYASFASVCASAMVVMTHITTTYLPLVTGQRSK</sequence>
<dbReference type="Pfam" id="PF03188">
    <property type="entry name" value="Cytochrom_B561"/>
    <property type="match status" value="1"/>
</dbReference>
<comment type="subcellular location">
    <subcellularLocation>
        <location evidence="2">Membrane</location>
        <topology evidence="2">Multi-pass membrane protein</topology>
    </subcellularLocation>
</comment>
<evidence type="ECO:0000256" key="7">
    <source>
        <dbReference type="ARBA" id="ARBA00022982"/>
    </source>
</evidence>
<evidence type="ECO:0000256" key="4">
    <source>
        <dbReference type="ARBA" id="ARBA00022617"/>
    </source>
</evidence>
<dbReference type="SMART" id="SM00665">
    <property type="entry name" value="B561"/>
    <property type="match status" value="1"/>
</dbReference>
<evidence type="ECO:0000256" key="3">
    <source>
        <dbReference type="ARBA" id="ARBA00022448"/>
    </source>
</evidence>
<keyword evidence="3" id="KW-0813">Transport</keyword>
<feature type="transmembrane region" description="Helical" evidence="12">
    <location>
        <begin position="135"/>
        <end position="157"/>
    </location>
</feature>
<gene>
    <name evidence="14" type="primary">ORF113860</name>
</gene>
<dbReference type="AlphaFoldDB" id="A0A0B7AET6"/>
<evidence type="ECO:0000256" key="5">
    <source>
        <dbReference type="ARBA" id="ARBA00022692"/>
    </source>
</evidence>
<feature type="non-terminal residue" evidence="14">
    <location>
        <position position="1"/>
    </location>
</feature>
<organism evidence="14">
    <name type="scientific">Arion vulgaris</name>
    <dbReference type="NCBI Taxonomy" id="1028688"/>
    <lineage>
        <taxon>Eukaryota</taxon>
        <taxon>Metazoa</taxon>
        <taxon>Spiralia</taxon>
        <taxon>Lophotrochozoa</taxon>
        <taxon>Mollusca</taxon>
        <taxon>Gastropoda</taxon>
        <taxon>Heterobranchia</taxon>
        <taxon>Euthyneura</taxon>
        <taxon>Panpulmonata</taxon>
        <taxon>Eupulmonata</taxon>
        <taxon>Stylommatophora</taxon>
        <taxon>Helicina</taxon>
        <taxon>Arionoidea</taxon>
        <taxon>Arionidae</taxon>
        <taxon>Arion</taxon>
    </lineage>
</organism>
<dbReference type="InterPro" id="IPR006593">
    <property type="entry name" value="Cyt_b561/ferric_Rdtase_TM"/>
</dbReference>
<evidence type="ECO:0000256" key="10">
    <source>
        <dbReference type="ARBA" id="ARBA00023136"/>
    </source>
</evidence>
<evidence type="ECO:0000256" key="8">
    <source>
        <dbReference type="ARBA" id="ARBA00022989"/>
    </source>
</evidence>
<keyword evidence="5 12" id="KW-0812">Transmembrane</keyword>
<evidence type="ECO:0000256" key="9">
    <source>
        <dbReference type="ARBA" id="ARBA00023004"/>
    </source>
</evidence>
<feature type="transmembrane region" description="Helical" evidence="12">
    <location>
        <begin position="34"/>
        <end position="56"/>
    </location>
</feature>
<feature type="domain" description="Cytochrome b561" evidence="13">
    <location>
        <begin position="32"/>
        <end position="236"/>
    </location>
</feature>
<reference evidence="14" key="1">
    <citation type="submission" date="2014-12" db="EMBL/GenBank/DDBJ databases">
        <title>Insight into the proteome of Arion vulgaris.</title>
        <authorList>
            <person name="Aradska J."/>
            <person name="Bulat T."/>
            <person name="Smidak R."/>
            <person name="Sarate P."/>
            <person name="Gangsoo J."/>
            <person name="Sialana F."/>
            <person name="Bilban M."/>
            <person name="Lubec G."/>
        </authorList>
    </citation>
    <scope>NUCLEOTIDE SEQUENCE</scope>
    <source>
        <tissue evidence="14">Skin</tissue>
    </source>
</reference>
<evidence type="ECO:0000256" key="1">
    <source>
        <dbReference type="ARBA" id="ARBA00001970"/>
    </source>
</evidence>
<dbReference type="CDD" id="cd08761">
    <property type="entry name" value="Cyt_b561_CYB561D2_like"/>
    <property type="match status" value="1"/>
</dbReference>